<evidence type="ECO:0000256" key="3">
    <source>
        <dbReference type="SAM" id="Phobius"/>
    </source>
</evidence>
<name>A0ABS8D1I8_9NEIS</name>
<dbReference type="SMART" id="SM00304">
    <property type="entry name" value="HAMP"/>
    <property type="match status" value="1"/>
</dbReference>
<dbReference type="CDD" id="cd06225">
    <property type="entry name" value="HAMP"/>
    <property type="match status" value="1"/>
</dbReference>
<protein>
    <recommendedName>
        <fullName evidence="1">diguanylate cyclase</fullName>
        <ecNumber evidence="1">2.7.7.65</ecNumber>
    </recommendedName>
</protein>
<dbReference type="InterPro" id="IPR000160">
    <property type="entry name" value="GGDEF_dom"/>
</dbReference>
<dbReference type="Pfam" id="PF00990">
    <property type="entry name" value="GGDEF"/>
    <property type="match status" value="1"/>
</dbReference>
<dbReference type="SUPFAM" id="SSF55073">
    <property type="entry name" value="Nucleotide cyclase"/>
    <property type="match status" value="1"/>
</dbReference>
<accession>A0ABS8D1I8</accession>
<dbReference type="InterPro" id="IPR003660">
    <property type="entry name" value="HAMP_dom"/>
</dbReference>
<dbReference type="RefSeq" id="WP_227178288.1">
    <property type="nucleotide sequence ID" value="NZ_JAJBZT010000001.1"/>
</dbReference>
<reference evidence="6" key="1">
    <citation type="submission" date="2021-10" db="EMBL/GenBank/DDBJ databases">
        <title>The complete genome sequence of Leeia sp. TBRC 13508.</title>
        <authorList>
            <person name="Charoenyingcharoen P."/>
            <person name="Yukphan P."/>
        </authorList>
    </citation>
    <scope>NUCLEOTIDE SEQUENCE</scope>
    <source>
        <strain evidence="6">TBRC 13508</strain>
    </source>
</reference>
<dbReference type="InterPro" id="IPR050469">
    <property type="entry name" value="Diguanylate_Cyclase"/>
</dbReference>
<evidence type="ECO:0000256" key="1">
    <source>
        <dbReference type="ARBA" id="ARBA00012528"/>
    </source>
</evidence>
<comment type="caution">
    <text evidence="6">The sequence shown here is derived from an EMBL/GenBank/DDBJ whole genome shotgun (WGS) entry which is preliminary data.</text>
</comment>
<dbReference type="EMBL" id="JAJBZT010000001">
    <property type="protein sequence ID" value="MCB6182063.1"/>
    <property type="molecule type" value="Genomic_DNA"/>
</dbReference>
<dbReference type="PROSITE" id="PS50885">
    <property type="entry name" value="HAMP"/>
    <property type="match status" value="1"/>
</dbReference>
<dbReference type="Gene3D" id="6.10.340.10">
    <property type="match status" value="1"/>
</dbReference>
<dbReference type="GO" id="GO:0052621">
    <property type="term" value="F:diguanylate cyclase activity"/>
    <property type="evidence" value="ECO:0007669"/>
    <property type="project" value="UniProtKB-EC"/>
</dbReference>
<dbReference type="Proteomes" id="UP001165395">
    <property type="component" value="Unassembled WGS sequence"/>
</dbReference>
<feature type="transmembrane region" description="Helical" evidence="3">
    <location>
        <begin position="12"/>
        <end position="31"/>
    </location>
</feature>
<keyword evidence="6" id="KW-0548">Nucleotidyltransferase</keyword>
<keyword evidence="3" id="KW-1133">Transmembrane helix</keyword>
<dbReference type="Pfam" id="PF00672">
    <property type="entry name" value="HAMP"/>
    <property type="match status" value="1"/>
</dbReference>
<dbReference type="SMART" id="SM00267">
    <property type="entry name" value="GGDEF"/>
    <property type="match status" value="1"/>
</dbReference>
<keyword evidence="3" id="KW-0472">Membrane</keyword>
<dbReference type="PROSITE" id="PS50887">
    <property type="entry name" value="GGDEF"/>
    <property type="match status" value="1"/>
</dbReference>
<dbReference type="InterPro" id="IPR029787">
    <property type="entry name" value="Nucleotide_cyclase"/>
</dbReference>
<dbReference type="SUPFAM" id="SSF158472">
    <property type="entry name" value="HAMP domain-like"/>
    <property type="match status" value="1"/>
</dbReference>
<dbReference type="NCBIfam" id="TIGR00254">
    <property type="entry name" value="GGDEF"/>
    <property type="match status" value="1"/>
</dbReference>
<feature type="domain" description="HAMP" evidence="4">
    <location>
        <begin position="208"/>
        <end position="260"/>
    </location>
</feature>
<proteinExistence type="predicted"/>
<organism evidence="6 7">
    <name type="scientific">Leeia speluncae</name>
    <dbReference type="NCBI Taxonomy" id="2884804"/>
    <lineage>
        <taxon>Bacteria</taxon>
        <taxon>Pseudomonadati</taxon>
        <taxon>Pseudomonadota</taxon>
        <taxon>Betaproteobacteria</taxon>
        <taxon>Neisseriales</taxon>
        <taxon>Leeiaceae</taxon>
        <taxon>Leeia</taxon>
    </lineage>
</organism>
<gene>
    <name evidence="6" type="ORF">LIN78_00640</name>
</gene>
<dbReference type="CDD" id="cd01949">
    <property type="entry name" value="GGDEF"/>
    <property type="match status" value="1"/>
</dbReference>
<evidence type="ECO:0000259" key="4">
    <source>
        <dbReference type="PROSITE" id="PS50885"/>
    </source>
</evidence>
<keyword evidence="6" id="KW-0808">Transferase</keyword>
<sequence>MQVNAISLKIRLILSMVLLSIFSIATVGWFAHAQLIKRFDEGIANDVAMHINKGVSTYIATYGSWEEAEKKESLFHFLEKHPEITHKPHSDEEGLFHLLGSNTLSKEIDDTDHKLSMLSMQFHLFDPQFRSLVDLPPYRRGFTVLDEDRNSLKPILMNGKVVAYFLMAKNIIHSPVDDAYAALIRNSLITGSIVAALMALVVGSLMSLRLVRRLEQLTEAVNAIDTGQMNQFVEHAGNDEIGKLAQAFNRMSERLYLADKHLRESHQQIEEQAKLLKEQSFRDPLTRLYNRRYIDQTGTKTFEHAVRLNQPFSAMIGDIDFFKSINDRFSHAIGDLVLQEVATILLQQTRTTDIVARYGGEEFVILFPEVAISKAAFCCEQIRLAITQHNWQPIHPELQVSISIGLAEHTEENSLSTLIRHADLRLYKAKSNGRNQVVSLD</sequence>
<evidence type="ECO:0000313" key="6">
    <source>
        <dbReference type="EMBL" id="MCB6182063.1"/>
    </source>
</evidence>
<dbReference type="PANTHER" id="PTHR45138:SF9">
    <property type="entry name" value="DIGUANYLATE CYCLASE DGCM-RELATED"/>
    <property type="match status" value="1"/>
</dbReference>
<keyword evidence="7" id="KW-1185">Reference proteome</keyword>
<keyword evidence="3" id="KW-0812">Transmembrane</keyword>
<evidence type="ECO:0000259" key="5">
    <source>
        <dbReference type="PROSITE" id="PS50887"/>
    </source>
</evidence>
<evidence type="ECO:0000256" key="2">
    <source>
        <dbReference type="ARBA" id="ARBA00034247"/>
    </source>
</evidence>
<evidence type="ECO:0000313" key="7">
    <source>
        <dbReference type="Proteomes" id="UP001165395"/>
    </source>
</evidence>
<dbReference type="Gene3D" id="3.30.70.270">
    <property type="match status" value="1"/>
</dbReference>
<feature type="domain" description="GGDEF" evidence="5">
    <location>
        <begin position="310"/>
        <end position="441"/>
    </location>
</feature>
<comment type="catalytic activity">
    <reaction evidence="2">
        <text>2 GTP = 3',3'-c-di-GMP + 2 diphosphate</text>
        <dbReference type="Rhea" id="RHEA:24898"/>
        <dbReference type="ChEBI" id="CHEBI:33019"/>
        <dbReference type="ChEBI" id="CHEBI:37565"/>
        <dbReference type="ChEBI" id="CHEBI:58805"/>
        <dbReference type="EC" id="2.7.7.65"/>
    </reaction>
</comment>
<dbReference type="PANTHER" id="PTHR45138">
    <property type="entry name" value="REGULATORY COMPONENTS OF SENSORY TRANSDUCTION SYSTEM"/>
    <property type="match status" value="1"/>
</dbReference>
<dbReference type="InterPro" id="IPR043128">
    <property type="entry name" value="Rev_trsase/Diguanyl_cyclase"/>
</dbReference>
<dbReference type="EC" id="2.7.7.65" evidence="1"/>